<organism evidence="1 2">
    <name type="scientific">Arcicella rigui</name>
    <dbReference type="NCBI Taxonomy" id="797020"/>
    <lineage>
        <taxon>Bacteria</taxon>
        <taxon>Pseudomonadati</taxon>
        <taxon>Bacteroidota</taxon>
        <taxon>Cytophagia</taxon>
        <taxon>Cytophagales</taxon>
        <taxon>Flectobacillaceae</taxon>
        <taxon>Arcicella</taxon>
    </lineage>
</organism>
<keyword evidence="2" id="KW-1185">Reference proteome</keyword>
<evidence type="ECO:0000313" key="2">
    <source>
        <dbReference type="Proteomes" id="UP001302949"/>
    </source>
</evidence>
<name>A0ABU5QE22_9BACT</name>
<dbReference type="EMBL" id="JAYFUM010000023">
    <property type="protein sequence ID" value="MEA5141081.1"/>
    <property type="molecule type" value="Genomic_DNA"/>
</dbReference>
<dbReference type="Proteomes" id="UP001302949">
    <property type="component" value="Unassembled WGS sequence"/>
</dbReference>
<evidence type="ECO:0000313" key="1">
    <source>
        <dbReference type="EMBL" id="MEA5141081.1"/>
    </source>
</evidence>
<gene>
    <name evidence="1" type="ORF">VB248_18155</name>
</gene>
<dbReference type="RefSeq" id="WP_323298234.1">
    <property type="nucleotide sequence ID" value="NZ_JAYFUM010000023.1"/>
</dbReference>
<proteinExistence type="predicted"/>
<accession>A0ABU5QE22</accession>
<protein>
    <submittedName>
        <fullName evidence="1">Uncharacterized protein</fullName>
    </submittedName>
</protein>
<reference evidence="1 2" key="1">
    <citation type="submission" date="2023-12" db="EMBL/GenBank/DDBJ databases">
        <title>Novel species of the genus Arcicella isolated from rivers.</title>
        <authorList>
            <person name="Lu H."/>
        </authorList>
    </citation>
    <scope>NUCLEOTIDE SEQUENCE [LARGE SCALE GENOMIC DNA]</scope>
    <source>
        <strain evidence="1 2">KCTC 23307</strain>
    </source>
</reference>
<sequence>MEIQLMLGRFSGKEAIELISQMIQVKIKFHEGKISSVSNEEDIKRREARIKELQHDLAEIRKYVQTQGETVNIDAKILI</sequence>
<comment type="caution">
    <text evidence="1">The sequence shown here is derived from an EMBL/GenBank/DDBJ whole genome shotgun (WGS) entry which is preliminary data.</text>
</comment>